<evidence type="ECO:0000256" key="1">
    <source>
        <dbReference type="ARBA" id="ARBA00010101"/>
    </source>
</evidence>
<feature type="region of interest" description="Disordered" evidence="12">
    <location>
        <begin position="1"/>
        <end position="43"/>
    </location>
</feature>
<keyword evidence="7" id="KW-0594">Phospholipid biosynthesis</keyword>
<evidence type="ECO:0000313" key="14">
    <source>
        <dbReference type="EMBL" id="ORY83118.1"/>
    </source>
</evidence>
<feature type="region of interest" description="Disordered" evidence="12">
    <location>
        <begin position="281"/>
        <end position="300"/>
    </location>
</feature>
<proteinExistence type="inferred from homology"/>
<evidence type="ECO:0000259" key="13">
    <source>
        <dbReference type="Pfam" id="PF01467"/>
    </source>
</evidence>
<evidence type="ECO:0000256" key="8">
    <source>
        <dbReference type="ARBA" id="ARBA00023264"/>
    </source>
</evidence>
<keyword evidence="3" id="KW-0597">Phosphoprotein</keyword>
<evidence type="ECO:0000256" key="10">
    <source>
        <dbReference type="ARBA" id="ARBA00076205"/>
    </source>
</evidence>
<dbReference type="InterPro" id="IPR004821">
    <property type="entry name" value="Cyt_trans-like"/>
</dbReference>
<accession>A0A1Y2FGP2</accession>
<evidence type="ECO:0000256" key="3">
    <source>
        <dbReference type="ARBA" id="ARBA00022553"/>
    </source>
</evidence>
<sequence length="347" mass="39471">MTAQGKRKKQSTASSVKDIPDDTATIASNFSDDGHESARKRLKQATHEEIKAAVQNVTNATPNNGPVTEQAERWYHINDPPTDRPVRVYADGVFDLFHLGHMRQLEQAKKAFPNTYLLVGLPNDRETHARKGLTVLTDKERAETLRHCKWVDEVIEDAPWCITTEFVEEHEIDFVAHDDLPYASVDSEDIYDPLRRMGKFWPTQRTEGVSTSDIITRIVKNYDQYVIRNLSRGVDRRDLNVSLLKKHELDFRRHAQELREAIKANWTKNAHLKDDLRSLLSNSRPDSVPGSPRTPAASFLDGVKQYWTGSRKSSMPEDLDKAPRSPSPVELGKSSLDLEKTSTETLM</sequence>
<feature type="compositionally biased region" description="Basic and acidic residues" evidence="12">
    <location>
        <begin position="336"/>
        <end position="347"/>
    </location>
</feature>
<keyword evidence="15" id="KW-1185">Reference proteome</keyword>
<evidence type="ECO:0000256" key="4">
    <source>
        <dbReference type="ARBA" id="ARBA00022679"/>
    </source>
</evidence>
<dbReference type="RefSeq" id="XP_040725699.1">
    <property type="nucleotide sequence ID" value="XM_040869188.1"/>
</dbReference>
<dbReference type="GO" id="GO:0031210">
    <property type="term" value="F:phosphatidylcholine binding"/>
    <property type="evidence" value="ECO:0007669"/>
    <property type="project" value="TreeGrafter"/>
</dbReference>
<feature type="domain" description="Cytidyltransferase-like" evidence="13">
    <location>
        <begin position="89"/>
        <end position="217"/>
    </location>
</feature>
<evidence type="ECO:0000256" key="6">
    <source>
        <dbReference type="ARBA" id="ARBA00023098"/>
    </source>
</evidence>
<evidence type="ECO:0000256" key="12">
    <source>
        <dbReference type="SAM" id="MobiDB-lite"/>
    </source>
</evidence>
<keyword evidence="8" id="KW-1208">Phospholipid metabolism</keyword>
<evidence type="ECO:0000313" key="15">
    <source>
        <dbReference type="Proteomes" id="UP000193685"/>
    </source>
</evidence>
<dbReference type="NCBIfam" id="TIGR00125">
    <property type="entry name" value="cyt_tran_rel"/>
    <property type="match status" value="1"/>
</dbReference>
<evidence type="ECO:0000256" key="5">
    <source>
        <dbReference type="ARBA" id="ARBA00022695"/>
    </source>
</evidence>
<dbReference type="PANTHER" id="PTHR10739:SF13">
    <property type="entry name" value="CHOLINE-PHOSPHATE CYTIDYLYLTRANSFERASE"/>
    <property type="match status" value="1"/>
</dbReference>
<feature type="compositionally biased region" description="Basic and acidic residues" evidence="12">
    <location>
        <begin position="314"/>
        <end position="323"/>
    </location>
</feature>
<dbReference type="InterPro" id="IPR045049">
    <property type="entry name" value="Pcy1-like"/>
</dbReference>
<dbReference type="InterPro" id="IPR041723">
    <property type="entry name" value="CCT"/>
</dbReference>
<feature type="compositionally biased region" description="Basic residues" evidence="12">
    <location>
        <begin position="1"/>
        <end position="10"/>
    </location>
</feature>
<evidence type="ECO:0000256" key="2">
    <source>
        <dbReference type="ARBA" id="ARBA00022516"/>
    </source>
</evidence>
<evidence type="ECO:0000256" key="7">
    <source>
        <dbReference type="ARBA" id="ARBA00023209"/>
    </source>
</evidence>
<dbReference type="AlphaFoldDB" id="A0A1Y2FGP2"/>
<keyword evidence="4 14" id="KW-0808">Transferase</keyword>
<dbReference type="PANTHER" id="PTHR10739">
    <property type="entry name" value="CYTIDYLYLTRANSFERASE"/>
    <property type="match status" value="1"/>
</dbReference>
<gene>
    <name evidence="14" type="ORF">BCR37DRAFT_379094</name>
</gene>
<evidence type="ECO:0000256" key="9">
    <source>
        <dbReference type="ARBA" id="ARBA00026101"/>
    </source>
</evidence>
<comment type="similarity">
    <text evidence="1">Belongs to the cytidylyltransferase family.</text>
</comment>
<dbReference type="EC" id="2.7.7.15" evidence="9"/>
<dbReference type="GO" id="GO:0005635">
    <property type="term" value="C:nuclear envelope"/>
    <property type="evidence" value="ECO:0007669"/>
    <property type="project" value="TreeGrafter"/>
</dbReference>
<reference evidence="14 15" key="1">
    <citation type="submission" date="2016-07" db="EMBL/GenBank/DDBJ databases">
        <title>Pervasive Adenine N6-methylation of Active Genes in Fungi.</title>
        <authorList>
            <consortium name="DOE Joint Genome Institute"/>
            <person name="Mondo S.J."/>
            <person name="Dannebaum R.O."/>
            <person name="Kuo R.C."/>
            <person name="Labutti K."/>
            <person name="Haridas S."/>
            <person name="Kuo A."/>
            <person name="Salamov A."/>
            <person name="Ahrendt S.R."/>
            <person name="Lipzen A."/>
            <person name="Sullivan W."/>
            <person name="Andreopoulos W.B."/>
            <person name="Clum A."/>
            <person name="Lindquist E."/>
            <person name="Daum C."/>
            <person name="Ramamoorthy G.K."/>
            <person name="Gryganskyi A."/>
            <person name="Culley D."/>
            <person name="Magnuson J.K."/>
            <person name="James T.Y."/>
            <person name="O'Malley M.A."/>
            <person name="Stajich J.E."/>
            <person name="Spatafora J.W."/>
            <person name="Visel A."/>
            <person name="Grigoriev I.V."/>
        </authorList>
    </citation>
    <scope>NUCLEOTIDE SEQUENCE [LARGE SCALE GENOMIC DNA]</scope>
    <source>
        <strain evidence="14 15">12-1054</strain>
    </source>
</reference>
<dbReference type="OrthoDB" id="17102at2759"/>
<feature type="compositionally biased region" description="Basic and acidic residues" evidence="12">
    <location>
        <begin position="32"/>
        <end position="43"/>
    </location>
</feature>
<dbReference type="FunFam" id="3.40.50.620:FF:000147">
    <property type="entry name" value="Cholinephosphate cytidylyltransferase"/>
    <property type="match status" value="1"/>
</dbReference>
<dbReference type="Proteomes" id="UP000193685">
    <property type="component" value="Unassembled WGS sequence"/>
</dbReference>
<dbReference type="SUPFAM" id="SSF52374">
    <property type="entry name" value="Nucleotidylyl transferase"/>
    <property type="match status" value="1"/>
</dbReference>
<dbReference type="CDD" id="cd02174">
    <property type="entry name" value="CCT"/>
    <property type="match status" value="1"/>
</dbReference>
<evidence type="ECO:0000256" key="11">
    <source>
        <dbReference type="ARBA" id="ARBA00080967"/>
    </source>
</evidence>
<organism evidence="14 15">
    <name type="scientific">Protomyces lactucae-debilis</name>
    <dbReference type="NCBI Taxonomy" id="2754530"/>
    <lineage>
        <taxon>Eukaryota</taxon>
        <taxon>Fungi</taxon>
        <taxon>Dikarya</taxon>
        <taxon>Ascomycota</taxon>
        <taxon>Taphrinomycotina</taxon>
        <taxon>Taphrinomycetes</taxon>
        <taxon>Taphrinales</taxon>
        <taxon>Protomycetaceae</taxon>
        <taxon>Protomyces</taxon>
    </lineage>
</organism>
<dbReference type="GeneID" id="63785787"/>
<dbReference type="STRING" id="56484.A0A1Y2FGP2"/>
<feature type="region of interest" description="Disordered" evidence="12">
    <location>
        <begin position="309"/>
        <end position="347"/>
    </location>
</feature>
<name>A0A1Y2FGP2_PROLT</name>
<comment type="caution">
    <text evidence="14">The sequence shown here is derived from an EMBL/GenBank/DDBJ whole genome shotgun (WGS) entry which is preliminary data.</text>
</comment>
<dbReference type="GO" id="GO:0004105">
    <property type="term" value="F:choline-phosphate cytidylyltransferase activity"/>
    <property type="evidence" value="ECO:0007669"/>
    <property type="project" value="UniProtKB-EC"/>
</dbReference>
<dbReference type="InterPro" id="IPR014729">
    <property type="entry name" value="Rossmann-like_a/b/a_fold"/>
</dbReference>
<keyword evidence="5 14" id="KW-0548">Nucleotidyltransferase</keyword>
<keyword evidence="2" id="KW-0444">Lipid biosynthesis</keyword>
<dbReference type="EMBL" id="MCFI01000008">
    <property type="protein sequence ID" value="ORY83118.1"/>
    <property type="molecule type" value="Genomic_DNA"/>
</dbReference>
<dbReference type="Pfam" id="PF01467">
    <property type="entry name" value="CTP_transf_like"/>
    <property type="match status" value="1"/>
</dbReference>
<keyword evidence="6" id="KW-0443">Lipid metabolism</keyword>
<protein>
    <recommendedName>
        <fullName evidence="9">choline-phosphate cytidylyltransferase</fullName>
        <ecNumber evidence="9">2.7.7.15</ecNumber>
    </recommendedName>
    <alternativeName>
        <fullName evidence="10">CTP:phosphocholine cytidylyltransferase</fullName>
    </alternativeName>
    <alternativeName>
        <fullName evidence="11">Phosphorylcholine transferase</fullName>
    </alternativeName>
</protein>
<dbReference type="Gene3D" id="3.40.50.620">
    <property type="entry name" value="HUPs"/>
    <property type="match status" value="1"/>
</dbReference>